<dbReference type="Proteomes" id="UP001295684">
    <property type="component" value="Unassembled WGS sequence"/>
</dbReference>
<comment type="caution">
    <text evidence="1">The sequence shown here is derived from an EMBL/GenBank/DDBJ whole genome shotgun (WGS) entry which is preliminary data.</text>
</comment>
<gene>
    <name evidence="1" type="ORF">ECRASSUSDP1_LOCUS22471</name>
</gene>
<organism evidence="1 2">
    <name type="scientific">Euplotes crassus</name>
    <dbReference type="NCBI Taxonomy" id="5936"/>
    <lineage>
        <taxon>Eukaryota</taxon>
        <taxon>Sar</taxon>
        <taxon>Alveolata</taxon>
        <taxon>Ciliophora</taxon>
        <taxon>Intramacronucleata</taxon>
        <taxon>Spirotrichea</taxon>
        <taxon>Hypotrichia</taxon>
        <taxon>Euplotida</taxon>
        <taxon>Euplotidae</taxon>
        <taxon>Moneuplotes</taxon>
    </lineage>
</organism>
<keyword evidence="2" id="KW-1185">Reference proteome</keyword>
<sequence length="117" mass="13048">MLAKVGLATLEALPRGLTLEIASCHSSAPILRSTCKTGRSGNFCFLESSSDFFMKIIWLVFFISKLDIFSSLSFNPVILCIRLSLLISDFSDFSNFPIRTFKTSHDLTKYKAGGYSF</sequence>
<protein>
    <submittedName>
        <fullName evidence="1">Uncharacterized protein</fullName>
    </submittedName>
</protein>
<evidence type="ECO:0000313" key="1">
    <source>
        <dbReference type="EMBL" id="CAI2381027.1"/>
    </source>
</evidence>
<dbReference type="AlphaFoldDB" id="A0AAD1XXW6"/>
<proteinExistence type="predicted"/>
<name>A0AAD1XXW6_EUPCR</name>
<evidence type="ECO:0000313" key="2">
    <source>
        <dbReference type="Proteomes" id="UP001295684"/>
    </source>
</evidence>
<dbReference type="EMBL" id="CAMPGE010023049">
    <property type="protein sequence ID" value="CAI2381027.1"/>
    <property type="molecule type" value="Genomic_DNA"/>
</dbReference>
<reference evidence="1" key="1">
    <citation type="submission" date="2023-07" db="EMBL/GenBank/DDBJ databases">
        <authorList>
            <consortium name="AG Swart"/>
            <person name="Singh M."/>
            <person name="Singh A."/>
            <person name="Seah K."/>
            <person name="Emmerich C."/>
        </authorList>
    </citation>
    <scope>NUCLEOTIDE SEQUENCE</scope>
    <source>
        <strain evidence="1">DP1</strain>
    </source>
</reference>
<accession>A0AAD1XXW6</accession>